<feature type="compositionally biased region" description="Basic residues" evidence="2">
    <location>
        <begin position="178"/>
        <end position="187"/>
    </location>
</feature>
<evidence type="ECO:0000259" key="3">
    <source>
        <dbReference type="Pfam" id="PF03364"/>
    </source>
</evidence>
<sequence length="187" mass="20885">MTRPHVLERTQLVARPRAEVFAFFADAHNLEAITPRFLRFRITTPGEIAMIPGGLIDYRLSLFGVPFRWRTRIAVVEPGVRFVDVQLRGPYRRWEHTHRFEDAPGGGTLVHDRVEYELPLGPLGAVAHAVFVSRALGRIFDFRRERIAALLAPAGRGLPISGARGPRGGRSAPGTPRGGRRAPRWSP</sequence>
<organism evidence="4 5">
    <name type="scientific">Anaeromyxobacter oryzae</name>
    <dbReference type="NCBI Taxonomy" id="2918170"/>
    <lineage>
        <taxon>Bacteria</taxon>
        <taxon>Pseudomonadati</taxon>
        <taxon>Myxococcota</taxon>
        <taxon>Myxococcia</taxon>
        <taxon>Myxococcales</taxon>
        <taxon>Cystobacterineae</taxon>
        <taxon>Anaeromyxobacteraceae</taxon>
        <taxon>Anaeromyxobacter</taxon>
    </lineage>
</organism>
<feature type="compositionally biased region" description="Low complexity" evidence="2">
    <location>
        <begin position="160"/>
        <end position="175"/>
    </location>
</feature>
<keyword evidence="5" id="KW-1185">Reference proteome</keyword>
<accession>A0ABM7WY90</accession>
<evidence type="ECO:0000313" key="4">
    <source>
        <dbReference type="EMBL" id="BDG04429.1"/>
    </source>
</evidence>
<protein>
    <recommendedName>
        <fullName evidence="3">Coenzyme Q-binding protein COQ10 START domain-containing protein</fullName>
    </recommendedName>
</protein>
<name>A0ABM7WY90_9BACT</name>
<dbReference type="SUPFAM" id="SSF55961">
    <property type="entry name" value="Bet v1-like"/>
    <property type="match status" value="1"/>
</dbReference>
<feature type="domain" description="Coenzyme Q-binding protein COQ10 START" evidence="3">
    <location>
        <begin position="13"/>
        <end position="131"/>
    </location>
</feature>
<feature type="region of interest" description="Disordered" evidence="2">
    <location>
        <begin position="160"/>
        <end position="187"/>
    </location>
</feature>
<comment type="similarity">
    <text evidence="1">Belongs to the ribosome association toxin RatA family.</text>
</comment>
<evidence type="ECO:0000256" key="1">
    <source>
        <dbReference type="ARBA" id="ARBA00008918"/>
    </source>
</evidence>
<dbReference type="InterPro" id="IPR005031">
    <property type="entry name" value="COQ10_START"/>
</dbReference>
<dbReference type="EMBL" id="AP025591">
    <property type="protein sequence ID" value="BDG04429.1"/>
    <property type="molecule type" value="Genomic_DNA"/>
</dbReference>
<evidence type="ECO:0000256" key="2">
    <source>
        <dbReference type="SAM" id="MobiDB-lite"/>
    </source>
</evidence>
<evidence type="ECO:0000313" key="5">
    <source>
        <dbReference type="Proteomes" id="UP001162891"/>
    </source>
</evidence>
<dbReference type="RefSeq" id="WP_248352798.1">
    <property type="nucleotide sequence ID" value="NZ_AP025591.1"/>
</dbReference>
<dbReference type="InterPro" id="IPR023393">
    <property type="entry name" value="START-like_dom_sf"/>
</dbReference>
<dbReference type="CDD" id="cd07820">
    <property type="entry name" value="SRPBCC_3"/>
    <property type="match status" value="1"/>
</dbReference>
<dbReference type="Pfam" id="PF03364">
    <property type="entry name" value="Polyketide_cyc"/>
    <property type="match status" value="1"/>
</dbReference>
<dbReference type="Proteomes" id="UP001162891">
    <property type="component" value="Chromosome"/>
</dbReference>
<gene>
    <name evidence="4" type="ORF">AMOR_34250</name>
</gene>
<proteinExistence type="inferred from homology"/>
<reference evidence="5" key="1">
    <citation type="journal article" date="2022" name="Int. J. Syst. Evol. Microbiol.">
        <title>Anaeromyxobacter oryzae sp. nov., Anaeromyxobacter diazotrophicus sp. nov. and Anaeromyxobacter paludicola sp. nov., isolated from paddy soils.</title>
        <authorList>
            <person name="Itoh H."/>
            <person name="Xu Z."/>
            <person name="Mise K."/>
            <person name="Masuda Y."/>
            <person name="Ushijima N."/>
            <person name="Hayakawa C."/>
            <person name="Shiratori Y."/>
            <person name="Senoo K."/>
        </authorList>
    </citation>
    <scope>NUCLEOTIDE SEQUENCE [LARGE SCALE GENOMIC DNA]</scope>
    <source>
        <strain evidence="5">Red232</strain>
    </source>
</reference>
<dbReference type="Gene3D" id="3.30.530.20">
    <property type="match status" value="1"/>
</dbReference>